<evidence type="ECO:0000256" key="7">
    <source>
        <dbReference type="ARBA" id="ARBA00022989"/>
    </source>
</evidence>
<keyword evidence="4 10" id="KW-0997">Cell inner membrane</keyword>
<comment type="subunit">
    <text evidence="10">The Tol-Pal system is composed of five core proteins: the inner membrane proteins TolA, TolQ and TolR, the periplasmic protein TolB and the outer membrane protein Pal. They form a network linking the inner and outer membranes and the peptidoglycan layer.</text>
</comment>
<dbReference type="Gene3D" id="3.30.420.270">
    <property type="match status" value="1"/>
</dbReference>
<dbReference type="GO" id="GO:0022857">
    <property type="term" value="F:transmembrane transporter activity"/>
    <property type="evidence" value="ECO:0007669"/>
    <property type="project" value="InterPro"/>
</dbReference>
<comment type="caution">
    <text evidence="11">The sequence shown here is derived from an EMBL/GenBank/DDBJ whole genome shotgun (WGS) entry which is preliminary data.</text>
</comment>
<sequence>MSAHFSGRPKRKRKLKSEINVVPYIDVMLVLLIIFMVTAPLLNLGVDIELPQSNAKPVESQKDPVVVEVTADGRYFLTLQGAKAEEIDAESLKAKVSAFVRQNPNVAVMVAGDRRVDYGTIYGGMVLLQEAGVPKVGLMSTPAEDDGAKR</sequence>
<protein>
    <recommendedName>
        <fullName evidence="10">Tol-Pal system protein TolR</fullName>
    </recommendedName>
</protein>
<name>A0AAW3ZDN3_9GAMM</name>
<keyword evidence="6 10" id="KW-0812">Transmembrane</keyword>
<dbReference type="RefSeq" id="WP_192027505.1">
    <property type="nucleotide sequence ID" value="NZ_JACYTR010000001.1"/>
</dbReference>
<dbReference type="PANTHER" id="PTHR30558:SF7">
    <property type="entry name" value="TOL-PAL SYSTEM PROTEIN TOLR"/>
    <property type="match status" value="1"/>
</dbReference>
<dbReference type="GO" id="GO:0005886">
    <property type="term" value="C:plasma membrane"/>
    <property type="evidence" value="ECO:0007669"/>
    <property type="project" value="UniProtKB-SubCell"/>
</dbReference>
<accession>A0AAW3ZDN3</accession>
<evidence type="ECO:0000313" key="11">
    <source>
        <dbReference type="EMBL" id="MBD8524153.1"/>
    </source>
</evidence>
<keyword evidence="12" id="KW-1185">Reference proteome</keyword>
<evidence type="ECO:0000256" key="2">
    <source>
        <dbReference type="ARBA" id="ARBA00005811"/>
    </source>
</evidence>
<dbReference type="HAMAP" id="MF_02203">
    <property type="entry name" value="TolR"/>
    <property type="match status" value="1"/>
</dbReference>
<keyword evidence="9 10" id="KW-0131">Cell cycle</keyword>
<evidence type="ECO:0000256" key="6">
    <source>
        <dbReference type="ARBA" id="ARBA00022692"/>
    </source>
</evidence>
<gene>
    <name evidence="10 11" type="primary">tolR</name>
    <name evidence="11" type="ORF">IFO71_00210</name>
</gene>
<reference evidence="11 12" key="1">
    <citation type="submission" date="2020-09" db="EMBL/GenBank/DDBJ databases">
        <title>Pseudoxanthomonas sp. CAU 1598 isolated from sand of Yaerae Beach.</title>
        <authorList>
            <person name="Kim W."/>
        </authorList>
    </citation>
    <scope>NUCLEOTIDE SEQUENCE [LARGE SCALE GENOMIC DNA]</scope>
    <source>
        <strain evidence="11 12">CAU 1598</strain>
    </source>
</reference>
<keyword evidence="7 10" id="KW-1133">Transmembrane helix</keyword>
<evidence type="ECO:0000256" key="8">
    <source>
        <dbReference type="ARBA" id="ARBA00023136"/>
    </source>
</evidence>
<evidence type="ECO:0000256" key="10">
    <source>
        <dbReference type="HAMAP-Rule" id="MF_02203"/>
    </source>
</evidence>
<dbReference type="GO" id="GO:0051301">
    <property type="term" value="P:cell division"/>
    <property type="evidence" value="ECO:0007669"/>
    <property type="project" value="UniProtKB-UniRule"/>
</dbReference>
<evidence type="ECO:0000256" key="9">
    <source>
        <dbReference type="ARBA" id="ARBA00023306"/>
    </source>
</evidence>
<comment type="similarity">
    <text evidence="2 10">Belongs to the ExbD/TolR family.</text>
</comment>
<dbReference type="AlphaFoldDB" id="A0AAW3ZDN3"/>
<dbReference type="EMBL" id="JACYTR010000001">
    <property type="protein sequence ID" value="MBD8524153.1"/>
    <property type="molecule type" value="Genomic_DNA"/>
</dbReference>
<organism evidence="11 12">
    <name type="scientific">Pseudomarimonas arenosa</name>
    <dbReference type="NCBI Taxonomy" id="2774145"/>
    <lineage>
        <taxon>Bacteria</taxon>
        <taxon>Pseudomonadati</taxon>
        <taxon>Pseudomonadota</taxon>
        <taxon>Gammaproteobacteria</taxon>
        <taxon>Lysobacterales</taxon>
        <taxon>Lysobacteraceae</taxon>
        <taxon>Pseudomarimonas</taxon>
    </lineage>
</organism>
<feature type="transmembrane region" description="Helical" evidence="10">
    <location>
        <begin position="21"/>
        <end position="42"/>
    </location>
</feature>
<evidence type="ECO:0000256" key="5">
    <source>
        <dbReference type="ARBA" id="ARBA00022618"/>
    </source>
</evidence>
<dbReference type="Pfam" id="PF02472">
    <property type="entry name" value="ExbD"/>
    <property type="match status" value="1"/>
</dbReference>
<dbReference type="PANTHER" id="PTHR30558">
    <property type="entry name" value="EXBD MEMBRANE COMPONENT OF PMF-DRIVEN MACROMOLECULE IMPORT SYSTEM"/>
    <property type="match status" value="1"/>
</dbReference>
<keyword evidence="8 10" id="KW-0472">Membrane</keyword>
<dbReference type="InterPro" id="IPR003400">
    <property type="entry name" value="ExbD"/>
</dbReference>
<evidence type="ECO:0000256" key="4">
    <source>
        <dbReference type="ARBA" id="ARBA00022519"/>
    </source>
</evidence>
<evidence type="ECO:0000256" key="1">
    <source>
        <dbReference type="ARBA" id="ARBA00004162"/>
    </source>
</evidence>
<dbReference type="GO" id="GO:0015031">
    <property type="term" value="P:protein transport"/>
    <property type="evidence" value="ECO:0007669"/>
    <property type="project" value="InterPro"/>
</dbReference>
<dbReference type="Proteomes" id="UP000613768">
    <property type="component" value="Unassembled WGS sequence"/>
</dbReference>
<keyword evidence="5 10" id="KW-0132">Cell division</keyword>
<keyword evidence="3 10" id="KW-1003">Cell membrane</keyword>
<dbReference type="NCBIfam" id="TIGR02801">
    <property type="entry name" value="tolR"/>
    <property type="match status" value="1"/>
</dbReference>
<comment type="function">
    <text evidence="10">Part of the Tol-Pal system, which plays a role in outer membrane invagination during cell division and is important for maintaining outer membrane integrity.</text>
</comment>
<dbReference type="InterPro" id="IPR014168">
    <property type="entry name" value="Tol-Pal_TolR"/>
</dbReference>
<proteinExistence type="inferred from homology"/>
<evidence type="ECO:0000313" key="12">
    <source>
        <dbReference type="Proteomes" id="UP000613768"/>
    </source>
</evidence>
<evidence type="ECO:0000256" key="3">
    <source>
        <dbReference type="ARBA" id="ARBA00022475"/>
    </source>
</evidence>
<comment type="subcellular location">
    <subcellularLocation>
        <location evidence="10">Cell inner membrane</location>
        <topology evidence="10">Single-pass membrane protein</topology>
    </subcellularLocation>
    <subcellularLocation>
        <location evidence="1">Cell membrane</location>
        <topology evidence="1">Single-pass membrane protein</topology>
    </subcellularLocation>
</comment>